<dbReference type="Pfam" id="PF13489">
    <property type="entry name" value="Methyltransf_23"/>
    <property type="match status" value="1"/>
</dbReference>
<sequence length="297" mass="33995">MKMNFKKELQLKDSSQDCRTAVCCNICKSEKLSPLFYKDGYQIVVCNDCSLVFVNPRLHENCLKEIYQSETFENLKISESLERYRLRLKLFEFYAGIGRILDIGCAQGEFLQVAKESGWETYGIEPSNDACKIAQNRVGSNIIQSTAEDIEFQKNYFNVVTMFDVIEHLVDPQKVINKIKDLLIPSGLLVIETPNLQSKTAHRIGVKWSNLQPKGHLYYFDDYTLPTLLAGSGYSIIQVFRGGETRPLKLINNLKIGINSRKGRFLYYCLSGILNTIRRIQGTEAMTVYAQKNDQRV</sequence>
<dbReference type="CDD" id="cd02440">
    <property type="entry name" value="AdoMet_MTases"/>
    <property type="match status" value="1"/>
</dbReference>
<dbReference type="PANTHER" id="PTHR43861">
    <property type="entry name" value="TRANS-ACONITATE 2-METHYLTRANSFERASE-RELATED"/>
    <property type="match status" value="1"/>
</dbReference>
<accession>A0A1F7RLQ4</accession>
<proteinExistence type="predicted"/>
<organism evidence="1 2">
    <name type="scientific">Candidatus Schekmanbacteria bacterium RBG_13_48_7</name>
    <dbReference type="NCBI Taxonomy" id="1817878"/>
    <lineage>
        <taxon>Bacteria</taxon>
        <taxon>Candidatus Schekmaniibacteriota</taxon>
    </lineage>
</organism>
<dbReference type="InterPro" id="IPR029063">
    <property type="entry name" value="SAM-dependent_MTases_sf"/>
</dbReference>
<dbReference type="AlphaFoldDB" id="A0A1F7RLQ4"/>
<gene>
    <name evidence="1" type="ORF">A2161_08670</name>
</gene>
<dbReference type="EMBL" id="MGDD01000319">
    <property type="protein sequence ID" value="OGL42515.1"/>
    <property type="molecule type" value="Genomic_DNA"/>
</dbReference>
<evidence type="ECO:0008006" key="3">
    <source>
        <dbReference type="Google" id="ProtNLM"/>
    </source>
</evidence>
<reference evidence="1 2" key="1">
    <citation type="journal article" date="2016" name="Nat. Commun.">
        <title>Thousands of microbial genomes shed light on interconnected biogeochemical processes in an aquifer system.</title>
        <authorList>
            <person name="Anantharaman K."/>
            <person name="Brown C.T."/>
            <person name="Hug L.A."/>
            <person name="Sharon I."/>
            <person name="Castelle C.J."/>
            <person name="Probst A.J."/>
            <person name="Thomas B.C."/>
            <person name="Singh A."/>
            <person name="Wilkins M.J."/>
            <person name="Karaoz U."/>
            <person name="Brodie E.L."/>
            <person name="Williams K.H."/>
            <person name="Hubbard S.S."/>
            <person name="Banfield J.F."/>
        </authorList>
    </citation>
    <scope>NUCLEOTIDE SEQUENCE [LARGE SCALE GENOMIC DNA]</scope>
</reference>
<dbReference type="Gene3D" id="3.40.50.150">
    <property type="entry name" value="Vaccinia Virus protein VP39"/>
    <property type="match status" value="1"/>
</dbReference>
<name>A0A1F7RLQ4_9BACT</name>
<comment type="caution">
    <text evidence="1">The sequence shown here is derived from an EMBL/GenBank/DDBJ whole genome shotgun (WGS) entry which is preliminary data.</text>
</comment>
<evidence type="ECO:0000313" key="2">
    <source>
        <dbReference type="Proteomes" id="UP000179266"/>
    </source>
</evidence>
<protein>
    <recommendedName>
        <fullName evidence="3">Methyltransferase</fullName>
    </recommendedName>
</protein>
<dbReference type="Proteomes" id="UP000179266">
    <property type="component" value="Unassembled WGS sequence"/>
</dbReference>
<dbReference type="SUPFAM" id="SSF53335">
    <property type="entry name" value="S-adenosyl-L-methionine-dependent methyltransferases"/>
    <property type="match status" value="1"/>
</dbReference>
<evidence type="ECO:0000313" key="1">
    <source>
        <dbReference type="EMBL" id="OGL42515.1"/>
    </source>
</evidence>
<dbReference type="PANTHER" id="PTHR43861:SF6">
    <property type="entry name" value="METHYLTRANSFERASE TYPE 11"/>
    <property type="match status" value="1"/>
</dbReference>